<evidence type="ECO:0000313" key="8">
    <source>
        <dbReference type="Proteomes" id="UP000664332"/>
    </source>
</evidence>
<keyword evidence="5" id="KW-0804">Transcription</keyword>
<dbReference type="InterPro" id="IPR005119">
    <property type="entry name" value="LysR_subst-bd"/>
</dbReference>
<feature type="domain" description="HTH lysR-type" evidence="6">
    <location>
        <begin position="1"/>
        <end position="57"/>
    </location>
</feature>
<evidence type="ECO:0000256" key="4">
    <source>
        <dbReference type="ARBA" id="ARBA00023159"/>
    </source>
</evidence>
<dbReference type="InterPro" id="IPR036390">
    <property type="entry name" value="WH_DNA-bd_sf"/>
</dbReference>
<comment type="caution">
    <text evidence="7">The sequence shown here is derived from an EMBL/GenBank/DDBJ whole genome shotgun (WGS) entry which is preliminary data.</text>
</comment>
<dbReference type="Gene3D" id="1.10.10.10">
    <property type="entry name" value="Winged helix-like DNA-binding domain superfamily/Winged helix DNA-binding domain"/>
    <property type="match status" value="1"/>
</dbReference>
<accession>A0A939E112</accession>
<sequence length="294" mass="31776">MNPVHLETLLAVVDEGSFDAAADQLAVTPSAVSQRIKALEQSTGRVLVRRMQPVTATEAGEVLAQAARRMRLLQAETDAQLTGRLARVPLSVAINADSLATWFPAVMAEVAGWDGACLRLHIEDEAHSVALLRRGDCVGAVTREHTPVSGCETTELGVMTYRACASPALAAHYTRADGSIDWAAMPALRYGPKDKIQDGDLKGRLDTPPRNRRISQVPSSEGFLEAVRVGLGWGLVPDQQSRQLVSSGQLVVLDDRVETVALHWQHWRLESPLLTQLTEAVTRAAAATLDPVSR</sequence>
<dbReference type="NCBIfam" id="TIGR03298">
    <property type="entry name" value="argP"/>
    <property type="match status" value="1"/>
</dbReference>
<keyword evidence="8" id="KW-1185">Reference proteome</keyword>
<dbReference type="EMBL" id="JAFLEQ010000016">
    <property type="protein sequence ID" value="MBN9644995.1"/>
    <property type="molecule type" value="Genomic_DNA"/>
</dbReference>
<dbReference type="RefSeq" id="WP_207279444.1">
    <property type="nucleotide sequence ID" value="NZ_JAFLEQ010000016.1"/>
</dbReference>
<dbReference type="InterPro" id="IPR017685">
    <property type="entry name" value="ArgP"/>
</dbReference>
<dbReference type="PANTHER" id="PTHR30579:SF2">
    <property type="entry name" value="HTH-TYPE TRANSCRIPTIONAL REGULATOR ARGP"/>
    <property type="match status" value="1"/>
</dbReference>
<dbReference type="GO" id="GO:0003677">
    <property type="term" value="F:DNA binding"/>
    <property type="evidence" value="ECO:0007669"/>
    <property type="project" value="UniProtKB-KW"/>
</dbReference>
<keyword evidence="2" id="KW-0805">Transcription regulation</keyword>
<evidence type="ECO:0000313" key="7">
    <source>
        <dbReference type="EMBL" id="MBN9644995.1"/>
    </source>
</evidence>
<proteinExistence type="inferred from homology"/>
<dbReference type="GO" id="GO:0003700">
    <property type="term" value="F:DNA-binding transcription factor activity"/>
    <property type="evidence" value="ECO:0007669"/>
    <property type="project" value="InterPro"/>
</dbReference>
<organism evidence="7 8">
    <name type="scientific">Corynebacterium mendelii</name>
    <dbReference type="NCBI Taxonomy" id="2765362"/>
    <lineage>
        <taxon>Bacteria</taxon>
        <taxon>Bacillati</taxon>
        <taxon>Actinomycetota</taxon>
        <taxon>Actinomycetes</taxon>
        <taxon>Mycobacteriales</taxon>
        <taxon>Corynebacteriaceae</taxon>
        <taxon>Corynebacterium</taxon>
    </lineage>
</organism>
<dbReference type="SUPFAM" id="SSF53850">
    <property type="entry name" value="Periplasmic binding protein-like II"/>
    <property type="match status" value="1"/>
</dbReference>
<dbReference type="InterPro" id="IPR000847">
    <property type="entry name" value="LysR_HTH_N"/>
</dbReference>
<protein>
    <submittedName>
        <fullName evidence="7">LysR family transcriptional regulator ArgP</fullName>
    </submittedName>
</protein>
<dbReference type="InterPro" id="IPR036388">
    <property type="entry name" value="WH-like_DNA-bd_sf"/>
</dbReference>
<keyword evidence="4" id="KW-0010">Activator</keyword>
<dbReference type="PANTHER" id="PTHR30579">
    <property type="entry name" value="TRANSCRIPTIONAL REGULATOR"/>
    <property type="match status" value="1"/>
</dbReference>
<dbReference type="Proteomes" id="UP000664332">
    <property type="component" value="Unassembled WGS sequence"/>
</dbReference>
<dbReference type="Gene3D" id="3.40.190.290">
    <property type="match status" value="1"/>
</dbReference>
<evidence type="ECO:0000256" key="2">
    <source>
        <dbReference type="ARBA" id="ARBA00023015"/>
    </source>
</evidence>
<comment type="similarity">
    <text evidence="1">Belongs to the LysR transcriptional regulatory family.</text>
</comment>
<dbReference type="AlphaFoldDB" id="A0A939E112"/>
<gene>
    <name evidence="7" type="ORF">JZY06_10285</name>
</gene>
<dbReference type="InterPro" id="IPR050176">
    <property type="entry name" value="LTTR"/>
</dbReference>
<dbReference type="SUPFAM" id="SSF46785">
    <property type="entry name" value="Winged helix' DNA-binding domain"/>
    <property type="match status" value="1"/>
</dbReference>
<name>A0A939E112_9CORY</name>
<dbReference type="NCBIfam" id="NF002964">
    <property type="entry name" value="PRK03635.1"/>
    <property type="match status" value="1"/>
</dbReference>
<evidence type="ECO:0000256" key="3">
    <source>
        <dbReference type="ARBA" id="ARBA00023125"/>
    </source>
</evidence>
<dbReference type="Pfam" id="PF00126">
    <property type="entry name" value="HTH_1"/>
    <property type="match status" value="1"/>
</dbReference>
<keyword evidence="3" id="KW-0238">DNA-binding</keyword>
<evidence type="ECO:0000256" key="1">
    <source>
        <dbReference type="ARBA" id="ARBA00009437"/>
    </source>
</evidence>
<evidence type="ECO:0000259" key="6">
    <source>
        <dbReference type="PROSITE" id="PS50931"/>
    </source>
</evidence>
<reference evidence="7" key="1">
    <citation type="submission" date="2021-03" db="EMBL/GenBank/DDBJ databases">
        <authorList>
            <person name="Sun Q."/>
        </authorList>
    </citation>
    <scope>NUCLEOTIDE SEQUENCE</scope>
    <source>
        <strain evidence="7">CCM 8862</strain>
    </source>
</reference>
<dbReference type="Pfam" id="PF03466">
    <property type="entry name" value="LysR_substrate"/>
    <property type="match status" value="1"/>
</dbReference>
<dbReference type="PROSITE" id="PS50931">
    <property type="entry name" value="HTH_LYSR"/>
    <property type="match status" value="1"/>
</dbReference>
<evidence type="ECO:0000256" key="5">
    <source>
        <dbReference type="ARBA" id="ARBA00023163"/>
    </source>
</evidence>